<dbReference type="EMBL" id="JXSX01000001">
    <property type="protein sequence ID" value="KIR65884.1"/>
    <property type="molecule type" value="Genomic_DNA"/>
</dbReference>
<protein>
    <submittedName>
        <fullName evidence="3">Methyltransferase</fullName>
    </submittedName>
</protein>
<dbReference type="PATRIC" id="fig|47853.6.peg.2404"/>
<dbReference type="SUPFAM" id="SSF53335">
    <property type="entry name" value="S-adenosyl-L-methionine-dependent methyltransferases"/>
    <property type="match status" value="1"/>
</dbReference>
<organism evidence="3 4">
    <name type="scientific">Micromonospora haikouensis</name>
    <dbReference type="NCBI Taxonomy" id="686309"/>
    <lineage>
        <taxon>Bacteria</taxon>
        <taxon>Bacillati</taxon>
        <taxon>Actinomycetota</taxon>
        <taxon>Actinomycetes</taxon>
        <taxon>Micromonosporales</taxon>
        <taxon>Micromonosporaceae</taxon>
        <taxon>Micromonospora</taxon>
    </lineage>
</organism>
<dbReference type="AlphaFoldDB" id="A0A0D0X4T9"/>
<dbReference type="InterPro" id="IPR013216">
    <property type="entry name" value="Methyltransf_11"/>
</dbReference>
<dbReference type="Proteomes" id="UP000032254">
    <property type="component" value="Unassembled WGS sequence"/>
</dbReference>
<dbReference type="InterPro" id="IPR050447">
    <property type="entry name" value="Erg6_SMT_methyltransf"/>
</dbReference>
<gene>
    <name evidence="3" type="ORF">TK50_11350</name>
</gene>
<evidence type="ECO:0000259" key="2">
    <source>
        <dbReference type="Pfam" id="PF08241"/>
    </source>
</evidence>
<dbReference type="GeneID" id="301304724"/>
<sequence>MLENLRTLGRVIRTLATKDPVTRVRRFYEIQSPNVEFAARTTRYMNVGYWEDGVTSLDVAGEALAMKLADAAGFKPDDTVLDVGFGYGDQDFAWLRERRVAKVHGINVTPRHVEHAQQRARREGLAEQAEFQLGNALALPFADGTFDRVVALESAFHFYPRSAFFAEAFRVLKPGGTLATADIIPLSNDTARMSINSGPLSFVKFSIPDENWHDRAVYAEQLTAAGFANADVQSIQDRTWEGWRRFQASRPSDPAFQAEADRSAVKGMANHWRDETLIKKELALLDYVIAVAHKP</sequence>
<dbReference type="GO" id="GO:0008757">
    <property type="term" value="F:S-adenosylmethionine-dependent methyltransferase activity"/>
    <property type="evidence" value="ECO:0007669"/>
    <property type="project" value="InterPro"/>
</dbReference>
<dbReference type="Gene3D" id="3.40.50.150">
    <property type="entry name" value="Vaccinia Virus protein VP39"/>
    <property type="match status" value="1"/>
</dbReference>
<comment type="caution">
    <text evidence="3">The sequence shown here is derived from an EMBL/GenBank/DDBJ whole genome shotgun (WGS) entry which is preliminary data.</text>
</comment>
<evidence type="ECO:0000313" key="4">
    <source>
        <dbReference type="Proteomes" id="UP000032254"/>
    </source>
</evidence>
<evidence type="ECO:0000256" key="1">
    <source>
        <dbReference type="ARBA" id="ARBA00022679"/>
    </source>
</evidence>
<dbReference type="InterPro" id="IPR029063">
    <property type="entry name" value="SAM-dependent_MTases_sf"/>
</dbReference>
<keyword evidence="1 3" id="KW-0808">Transferase</keyword>
<proteinExistence type="predicted"/>
<dbReference type="OrthoDB" id="9782855at2"/>
<dbReference type="CDD" id="cd02440">
    <property type="entry name" value="AdoMet_MTases"/>
    <property type="match status" value="1"/>
</dbReference>
<dbReference type="PANTHER" id="PTHR44068">
    <property type="entry name" value="ZGC:194242"/>
    <property type="match status" value="1"/>
</dbReference>
<dbReference type="Pfam" id="PF08241">
    <property type="entry name" value="Methyltransf_11"/>
    <property type="match status" value="1"/>
</dbReference>
<reference evidence="3 4" key="1">
    <citation type="submission" date="2015-01" db="EMBL/GenBank/DDBJ databases">
        <title>Sequencing and annotation of Micromonospora carbonacea strain JXNU-1 genome.</title>
        <authorList>
            <person name="Long Z."/>
            <person name="Huang Y."/>
            <person name="Jiang Y."/>
        </authorList>
    </citation>
    <scope>NUCLEOTIDE SEQUENCE [LARGE SCALE GENOMIC DNA]</scope>
    <source>
        <strain evidence="3 4">JXNU-1</strain>
    </source>
</reference>
<name>A0A0D0X4T9_9ACTN</name>
<keyword evidence="3" id="KW-0489">Methyltransferase</keyword>
<dbReference type="PANTHER" id="PTHR44068:SF11">
    <property type="entry name" value="GERANYL DIPHOSPHATE 2-C-METHYLTRANSFERASE"/>
    <property type="match status" value="1"/>
</dbReference>
<dbReference type="GO" id="GO:0032259">
    <property type="term" value="P:methylation"/>
    <property type="evidence" value="ECO:0007669"/>
    <property type="project" value="UniProtKB-KW"/>
</dbReference>
<dbReference type="RefSeq" id="WP_043962708.1">
    <property type="nucleotide sequence ID" value="NZ_JXSX01000001.1"/>
</dbReference>
<accession>A0A0D0X4T9</accession>
<feature type="domain" description="Methyltransferase type 11" evidence="2">
    <location>
        <begin position="81"/>
        <end position="179"/>
    </location>
</feature>
<evidence type="ECO:0000313" key="3">
    <source>
        <dbReference type="EMBL" id="KIR65884.1"/>
    </source>
</evidence>
<keyword evidence="4" id="KW-1185">Reference proteome</keyword>